<organism evidence="1 2">
    <name type="scientific">Phytophthora palmivora</name>
    <dbReference type="NCBI Taxonomy" id="4796"/>
    <lineage>
        <taxon>Eukaryota</taxon>
        <taxon>Sar</taxon>
        <taxon>Stramenopiles</taxon>
        <taxon>Oomycota</taxon>
        <taxon>Peronosporomycetes</taxon>
        <taxon>Peronosporales</taxon>
        <taxon>Peronosporaceae</taxon>
        <taxon>Phytophthora</taxon>
    </lineage>
</organism>
<dbReference type="EMBL" id="NCKW01001830">
    <property type="protein sequence ID" value="POM79180.1"/>
    <property type="molecule type" value="Genomic_DNA"/>
</dbReference>
<reference evidence="1 2" key="1">
    <citation type="journal article" date="2017" name="Genome Biol. Evol.">
        <title>Phytophthora megakarya and P. palmivora, closely related causal agents of cacao black pod rot, underwent increases in genome sizes and gene numbers by different mechanisms.</title>
        <authorList>
            <person name="Ali S.S."/>
            <person name="Shao J."/>
            <person name="Lary D.J."/>
            <person name="Kronmiller B."/>
            <person name="Shen D."/>
            <person name="Strem M.D."/>
            <person name="Amoako-Attah I."/>
            <person name="Akrofi A.Y."/>
            <person name="Begoude B.A."/>
            <person name="Ten Hoopen G.M."/>
            <person name="Coulibaly K."/>
            <person name="Kebe B.I."/>
            <person name="Melnick R.L."/>
            <person name="Guiltinan M.J."/>
            <person name="Tyler B.M."/>
            <person name="Meinhardt L.W."/>
            <person name="Bailey B.A."/>
        </authorList>
    </citation>
    <scope>NUCLEOTIDE SEQUENCE [LARGE SCALE GENOMIC DNA]</scope>
    <source>
        <strain evidence="2">sbr112.9</strain>
    </source>
</reference>
<dbReference type="AlphaFoldDB" id="A0A2P4YN18"/>
<sequence length="100" mass="11363">MKVVKKPLMARFAMSDVDKAQRNGVDEVFGPDCTPVHLVSHSFRVGPTNNPVEQYDAMLKRDVIVHRKPKMGLLLDRLQDRCRLESAIPFYVAIVTDARL</sequence>
<accession>A0A2P4YN18</accession>
<comment type="caution">
    <text evidence="1">The sequence shown here is derived from an EMBL/GenBank/DDBJ whole genome shotgun (WGS) entry which is preliminary data.</text>
</comment>
<name>A0A2P4YN18_9STRA</name>
<evidence type="ECO:0000313" key="2">
    <source>
        <dbReference type="Proteomes" id="UP000237271"/>
    </source>
</evidence>
<proteinExistence type="predicted"/>
<keyword evidence="2" id="KW-1185">Reference proteome</keyword>
<evidence type="ECO:0000313" key="1">
    <source>
        <dbReference type="EMBL" id="POM79180.1"/>
    </source>
</evidence>
<protein>
    <submittedName>
        <fullName evidence="1">Uncharacterized protein</fullName>
    </submittedName>
</protein>
<gene>
    <name evidence="1" type="ORF">PHPALM_3208</name>
</gene>
<dbReference type="Proteomes" id="UP000237271">
    <property type="component" value="Unassembled WGS sequence"/>
</dbReference>